<evidence type="ECO:0000256" key="1">
    <source>
        <dbReference type="ARBA" id="ARBA00001968"/>
    </source>
</evidence>
<comment type="cofactor">
    <cofactor evidence="1 6">
        <name>a divalent metal cation</name>
        <dbReference type="ChEBI" id="CHEBI:60240"/>
    </cofactor>
</comment>
<dbReference type="Proteomes" id="UP001176517">
    <property type="component" value="Unassembled WGS sequence"/>
</dbReference>
<keyword evidence="6" id="KW-0547">Nucleotide-binding</keyword>
<comment type="similarity">
    <text evidence="2 6">Belongs to the DXO/Dom3Z family.</text>
</comment>
<dbReference type="Pfam" id="PF08652">
    <property type="entry name" value="RAI1"/>
    <property type="match status" value="1"/>
</dbReference>
<comment type="catalytic activity">
    <reaction evidence="3">
        <text>a 5'-end (N(7)-methyl 5'-triphosphoguanosine)-ribonucleoside-ribonucleotide in mRNA + H2O = a (N(7)-methyl 5'-triphosphoguanosine)-nucleoside + a 5'-end phospho-ribonucleoside in mRNA + H(+)</text>
        <dbReference type="Rhea" id="RHEA:66928"/>
        <dbReference type="Rhea" id="RHEA-COMP:15692"/>
        <dbReference type="Rhea" id="RHEA-COMP:17313"/>
        <dbReference type="ChEBI" id="CHEBI:15377"/>
        <dbReference type="ChEBI" id="CHEBI:15378"/>
        <dbReference type="ChEBI" id="CHEBI:138282"/>
        <dbReference type="ChEBI" id="CHEBI:172876"/>
        <dbReference type="ChEBI" id="CHEBI:172877"/>
    </reaction>
    <physiologicalReaction direction="left-to-right" evidence="3">
        <dbReference type="Rhea" id="RHEA:66929"/>
    </physiologicalReaction>
</comment>
<dbReference type="GO" id="GO:0004519">
    <property type="term" value="F:endonuclease activity"/>
    <property type="evidence" value="ECO:0007669"/>
    <property type="project" value="UniProtKB-KW"/>
</dbReference>
<comment type="catalytic activity">
    <reaction evidence="5">
        <text>a 5'-end NAD(+)-phospho-ribonucleoside in mRNA + H2O = a 5'-end phospho-ribonucleoside in mRNA + NAD(+) + H(+)</text>
        <dbReference type="Rhea" id="RHEA:60880"/>
        <dbReference type="Rhea" id="RHEA-COMP:15692"/>
        <dbReference type="Rhea" id="RHEA-COMP:15698"/>
        <dbReference type="ChEBI" id="CHEBI:15377"/>
        <dbReference type="ChEBI" id="CHEBI:15378"/>
        <dbReference type="ChEBI" id="CHEBI:57540"/>
        <dbReference type="ChEBI" id="CHEBI:138282"/>
        <dbReference type="ChEBI" id="CHEBI:144029"/>
    </reaction>
    <physiologicalReaction direction="left-to-right" evidence="5">
        <dbReference type="Rhea" id="RHEA:60881"/>
    </physiologicalReaction>
</comment>
<dbReference type="GO" id="GO:0000166">
    <property type="term" value="F:nucleotide binding"/>
    <property type="evidence" value="ECO:0007669"/>
    <property type="project" value="UniProtKB-KW"/>
</dbReference>
<dbReference type="EC" id="3.6.1.-" evidence="6"/>
<evidence type="ECO:0000256" key="6">
    <source>
        <dbReference type="RuleBase" id="RU367113"/>
    </source>
</evidence>
<dbReference type="EMBL" id="JAPDMZ010000142">
    <property type="protein sequence ID" value="KAK0548186.1"/>
    <property type="molecule type" value="Genomic_DNA"/>
</dbReference>
<dbReference type="GO" id="GO:0046872">
    <property type="term" value="F:metal ion binding"/>
    <property type="evidence" value="ECO:0007669"/>
    <property type="project" value="UniProtKB-KW"/>
</dbReference>
<feature type="domain" description="RAI1-like" evidence="8">
    <location>
        <begin position="67"/>
        <end position="435"/>
    </location>
</feature>
<keyword evidence="6" id="KW-0694">RNA-binding</keyword>
<feature type="region of interest" description="Disordered" evidence="7">
    <location>
        <begin position="1"/>
        <end position="43"/>
    </location>
</feature>
<keyword evidence="6" id="KW-0539">Nucleus</keyword>
<dbReference type="GO" id="GO:0034353">
    <property type="term" value="F:mRNA 5'-diphosphatase activity"/>
    <property type="evidence" value="ECO:0007669"/>
    <property type="project" value="TreeGrafter"/>
</dbReference>
<feature type="region of interest" description="Disordered" evidence="7">
    <location>
        <begin position="89"/>
        <end position="113"/>
    </location>
</feature>
<dbReference type="PANTHER" id="PTHR12395">
    <property type="entry name" value="DOM-3 RELATED"/>
    <property type="match status" value="1"/>
</dbReference>
<evidence type="ECO:0000313" key="9">
    <source>
        <dbReference type="EMBL" id="KAK0548186.1"/>
    </source>
</evidence>
<dbReference type="InterPro" id="IPR039039">
    <property type="entry name" value="RAI1-like_fam"/>
</dbReference>
<evidence type="ECO:0000313" key="10">
    <source>
        <dbReference type="Proteomes" id="UP001176517"/>
    </source>
</evidence>
<evidence type="ECO:0000256" key="4">
    <source>
        <dbReference type="ARBA" id="ARBA00044692"/>
    </source>
</evidence>
<dbReference type="AlphaFoldDB" id="A0AAN6JQ98"/>
<gene>
    <name evidence="9" type="primary">RAI1</name>
    <name evidence="9" type="ORF">OC846_004576</name>
</gene>
<keyword evidence="10" id="KW-1185">Reference proteome</keyword>
<protein>
    <recommendedName>
        <fullName evidence="6">Decapping nuclease</fullName>
        <ecNumber evidence="6">3.6.1.-</ecNumber>
    </recommendedName>
</protein>
<evidence type="ECO:0000256" key="2">
    <source>
        <dbReference type="ARBA" id="ARBA00006562"/>
    </source>
</evidence>
<comment type="caution">
    <text evidence="9">The sequence shown here is derived from an EMBL/GenBank/DDBJ whole genome shotgun (WGS) entry which is preliminary data.</text>
</comment>
<organism evidence="9 10">
    <name type="scientific">Tilletia horrida</name>
    <dbReference type="NCBI Taxonomy" id="155126"/>
    <lineage>
        <taxon>Eukaryota</taxon>
        <taxon>Fungi</taxon>
        <taxon>Dikarya</taxon>
        <taxon>Basidiomycota</taxon>
        <taxon>Ustilaginomycotina</taxon>
        <taxon>Exobasidiomycetes</taxon>
        <taxon>Tilletiales</taxon>
        <taxon>Tilletiaceae</taxon>
        <taxon>Tilletia</taxon>
    </lineage>
</organism>
<evidence type="ECO:0000256" key="3">
    <source>
        <dbReference type="ARBA" id="ARBA00044676"/>
    </source>
</evidence>
<keyword evidence="9" id="KW-0255">Endonuclease</keyword>
<keyword evidence="6" id="KW-0378">Hydrolase</keyword>
<name>A0AAN6JQ98_9BASI</name>
<reference evidence="9" key="1">
    <citation type="journal article" date="2023" name="PhytoFront">
        <title>Draft Genome Resources of Seven Strains of Tilletia horrida, Causal Agent of Kernel Smut of Rice.</title>
        <authorList>
            <person name="Khanal S."/>
            <person name="Antony Babu S."/>
            <person name="Zhou X.G."/>
        </authorList>
    </citation>
    <scope>NUCLEOTIDE SEQUENCE</scope>
    <source>
        <strain evidence="9">TX6</strain>
    </source>
</reference>
<evidence type="ECO:0000256" key="5">
    <source>
        <dbReference type="ARBA" id="ARBA00048124"/>
    </source>
</evidence>
<evidence type="ECO:0000259" key="8">
    <source>
        <dbReference type="Pfam" id="PF08652"/>
    </source>
</evidence>
<dbReference type="GO" id="GO:0003723">
    <property type="term" value="F:RNA binding"/>
    <property type="evidence" value="ECO:0007669"/>
    <property type="project" value="UniProtKB-KW"/>
</dbReference>
<accession>A0AAN6JQ98</accession>
<comment type="subcellular location">
    <subcellularLocation>
        <location evidence="6">Nucleus</location>
    </subcellularLocation>
</comment>
<evidence type="ECO:0000256" key="7">
    <source>
        <dbReference type="SAM" id="MobiDB-lite"/>
    </source>
</evidence>
<proteinExistence type="inferred from homology"/>
<comment type="catalytic activity">
    <reaction evidence="4">
        <text>a 5'-end triphospho-ribonucleoside in mRNA + H2O = a 5'-end phospho-ribonucleoside in mRNA + diphosphate + H(+)</text>
        <dbReference type="Rhea" id="RHEA:78683"/>
        <dbReference type="Rhea" id="RHEA-COMP:15692"/>
        <dbReference type="Rhea" id="RHEA-COMP:17164"/>
        <dbReference type="ChEBI" id="CHEBI:15377"/>
        <dbReference type="ChEBI" id="CHEBI:15378"/>
        <dbReference type="ChEBI" id="CHEBI:33019"/>
        <dbReference type="ChEBI" id="CHEBI:138282"/>
        <dbReference type="ChEBI" id="CHEBI:167618"/>
    </reaction>
    <physiologicalReaction direction="left-to-right" evidence="4">
        <dbReference type="Rhea" id="RHEA:78684"/>
    </physiologicalReaction>
</comment>
<dbReference type="GO" id="GO:0005634">
    <property type="term" value="C:nucleus"/>
    <property type="evidence" value="ECO:0007669"/>
    <property type="project" value="UniProtKB-SubCell"/>
</dbReference>
<keyword evidence="6" id="KW-0540">Nuclease</keyword>
<feature type="compositionally biased region" description="Polar residues" evidence="7">
    <location>
        <begin position="30"/>
        <end position="43"/>
    </location>
</feature>
<sequence>MKRTSQPESAPREPPLKKVQLTSDPADPSIFNQPAPSTTASTSRNLELSTLTVPSPAIWSASAPLFQKPACIATFSYDESRTLHHDNRRLNIYHPPPPAVFDPRANRGRGQMRGPDLNFEYDKWCRRDETVDEHLDSLLFSLQQKAESGPVEADRDRARADVVTWRGIATKLCMSVFADSPQDEWELNVMRVGKTLYLEEYVSRAERQRKWHSTEQRLLSFQYQGYAFESWCTSPALPNQGSGGDSVPGHAAAINARDPPGWGGTVNTNVQWCAVCKTTLGSHRLIIGGEVDCVSRISQNSSTSLHRSLIEPDTFIELKTTAEIRGDRDAERLEGNKMLRFYYQSFLLGVPTIVLGFRDRDGYLVDVQEIKTLNLPRIVRNRRHHAEASKGLAFADQSLAWISNSITQDGQTVGGSLPDAQEAEKSYPVYRVTFSPTSGGLHNTGTSRLAIRRLRDEEVLDEIKGGTAEGRVGFLPLSYYSFVRQAPSPS</sequence>
<dbReference type="GO" id="GO:0000956">
    <property type="term" value="P:nuclear-transcribed mRNA catabolic process"/>
    <property type="evidence" value="ECO:0007669"/>
    <property type="project" value="TreeGrafter"/>
</dbReference>
<dbReference type="InterPro" id="IPR013961">
    <property type="entry name" value="RAI1"/>
</dbReference>
<dbReference type="PANTHER" id="PTHR12395:SF9">
    <property type="entry name" value="DECAPPING AND EXORIBONUCLEASE PROTEIN"/>
    <property type="match status" value="1"/>
</dbReference>
<comment type="function">
    <text evidence="6">Decapping enzyme for NAD-capped RNAs: specifically hydrolyzes the nicotinamide adenine dinucleotide (NAD) cap from a subset of RNAs by removing the entire NAD moiety from the 5'-end of an NAD-capped RNA.</text>
</comment>
<dbReference type="GO" id="GO:0110155">
    <property type="term" value="P:NAD-cap decapping"/>
    <property type="evidence" value="ECO:0007669"/>
    <property type="project" value="TreeGrafter"/>
</dbReference>
<keyword evidence="6" id="KW-0479">Metal-binding</keyword>
<dbReference type="GO" id="GO:0005829">
    <property type="term" value="C:cytosol"/>
    <property type="evidence" value="ECO:0007669"/>
    <property type="project" value="TreeGrafter"/>
</dbReference>